<feature type="transmembrane region" description="Helical" evidence="1">
    <location>
        <begin position="86"/>
        <end position="111"/>
    </location>
</feature>
<evidence type="ECO:0000256" key="1">
    <source>
        <dbReference type="SAM" id="Phobius"/>
    </source>
</evidence>
<accession>A0A1I7TGU3</accession>
<dbReference type="WBParaSite" id="Csp11.Scaffold608.g5798.t1">
    <property type="protein sequence ID" value="Csp11.Scaffold608.g5798.t1"/>
    <property type="gene ID" value="Csp11.Scaffold608.g5798"/>
</dbReference>
<dbReference type="AlphaFoldDB" id="A0A1I7TGU3"/>
<evidence type="ECO:0000313" key="3">
    <source>
        <dbReference type="WBParaSite" id="Csp11.Scaffold608.g5798.t1"/>
    </source>
</evidence>
<proteinExistence type="predicted"/>
<dbReference type="Proteomes" id="UP000095282">
    <property type="component" value="Unplaced"/>
</dbReference>
<dbReference type="eggNOG" id="ENOG502TIUU">
    <property type="taxonomic scope" value="Eukaryota"/>
</dbReference>
<keyword evidence="1" id="KW-1133">Transmembrane helix</keyword>
<reference evidence="3" key="1">
    <citation type="submission" date="2016-11" db="UniProtKB">
        <authorList>
            <consortium name="WormBaseParasite"/>
        </authorList>
    </citation>
    <scope>IDENTIFICATION</scope>
</reference>
<sequence length="145" mass="16411">MPYYVVFTNNINVQDFLTTKAPTGLSKLLLKEYNERSSLEQQDFGNRAQAPCDQYFDSDSYQNGEKDTWGYAVCCDVLGLCGMSGWLIFLIILIVLGVLASAGTALWFFYLKRFFGGKEEKDEEKKEDYSNTEDIGSVEISVATY</sequence>
<keyword evidence="1" id="KW-0812">Transmembrane</keyword>
<keyword evidence="1" id="KW-0472">Membrane</keyword>
<name>A0A1I7TGU3_9PELO</name>
<protein>
    <submittedName>
        <fullName evidence="3">Uncharacterized protein</fullName>
    </submittedName>
</protein>
<organism evidence="2 3">
    <name type="scientific">Caenorhabditis tropicalis</name>
    <dbReference type="NCBI Taxonomy" id="1561998"/>
    <lineage>
        <taxon>Eukaryota</taxon>
        <taxon>Metazoa</taxon>
        <taxon>Ecdysozoa</taxon>
        <taxon>Nematoda</taxon>
        <taxon>Chromadorea</taxon>
        <taxon>Rhabditida</taxon>
        <taxon>Rhabditina</taxon>
        <taxon>Rhabditomorpha</taxon>
        <taxon>Rhabditoidea</taxon>
        <taxon>Rhabditidae</taxon>
        <taxon>Peloderinae</taxon>
        <taxon>Caenorhabditis</taxon>
    </lineage>
</organism>
<keyword evidence="2" id="KW-1185">Reference proteome</keyword>
<evidence type="ECO:0000313" key="2">
    <source>
        <dbReference type="Proteomes" id="UP000095282"/>
    </source>
</evidence>